<evidence type="ECO:0000313" key="5">
    <source>
        <dbReference type="Proteomes" id="UP000295334"/>
    </source>
</evidence>
<feature type="domain" description="Soluble ligand binding" evidence="3">
    <location>
        <begin position="104"/>
        <end position="154"/>
    </location>
</feature>
<dbReference type="InterPro" id="IPR019554">
    <property type="entry name" value="Soluble_ligand-bd"/>
</dbReference>
<dbReference type="EMBL" id="SJZI01000002">
    <property type="protein sequence ID" value="TCJ19391.1"/>
    <property type="molecule type" value="Genomic_DNA"/>
</dbReference>
<accession>A0A4R1BPD1</accession>
<sequence>MASPAPELQRINPGDLLSIQVSSPNPEATALFNNNSNTTINGTNTTVATGYLVDADGNIQFPILGKMRVAGYTKKDITETLRTQLVDKKLLLDPVVSIRFLNFRVTVLGEVAHPGVVPVPNEKISVLEAIGMAGDLTIYGRRDNLLLIREEGGEKILKRIDLNDRSLLSSPYFYLHNGDVVYAEPTKARVGQASNGRQILPIILSGLSFVTIIVDRVTR</sequence>
<organism evidence="4 5">
    <name type="scientific">Flaviaesturariibacter flavus</name>
    <dbReference type="NCBI Taxonomy" id="2502780"/>
    <lineage>
        <taxon>Bacteria</taxon>
        <taxon>Pseudomonadati</taxon>
        <taxon>Bacteroidota</taxon>
        <taxon>Chitinophagia</taxon>
        <taxon>Chitinophagales</taxon>
        <taxon>Chitinophagaceae</taxon>
        <taxon>Flaviaestuariibacter</taxon>
    </lineage>
</organism>
<dbReference type="GO" id="GO:0015159">
    <property type="term" value="F:polysaccharide transmembrane transporter activity"/>
    <property type="evidence" value="ECO:0007669"/>
    <property type="project" value="InterPro"/>
</dbReference>
<dbReference type="PANTHER" id="PTHR33619:SF3">
    <property type="entry name" value="POLYSACCHARIDE EXPORT PROTEIN GFCE-RELATED"/>
    <property type="match status" value="1"/>
</dbReference>
<evidence type="ECO:0000256" key="1">
    <source>
        <dbReference type="ARBA" id="ARBA00022729"/>
    </source>
</evidence>
<dbReference type="Proteomes" id="UP000295334">
    <property type="component" value="Unassembled WGS sequence"/>
</dbReference>
<dbReference type="Pfam" id="PF10531">
    <property type="entry name" value="SLBB"/>
    <property type="match status" value="1"/>
</dbReference>
<proteinExistence type="predicted"/>
<dbReference type="Gene3D" id="3.30.1950.10">
    <property type="entry name" value="wza like domain"/>
    <property type="match status" value="1"/>
</dbReference>
<evidence type="ECO:0000259" key="3">
    <source>
        <dbReference type="Pfam" id="PF10531"/>
    </source>
</evidence>
<dbReference type="Gene3D" id="3.10.560.10">
    <property type="entry name" value="Outer membrane lipoprotein wza domain like"/>
    <property type="match status" value="1"/>
</dbReference>
<gene>
    <name evidence="4" type="ORF">EPD60_02590</name>
</gene>
<protein>
    <submittedName>
        <fullName evidence="4">Polysaccharide export protein</fullName>
    </submittedName>
</protein>
<dbReference type="PANTHER" id="PTHR33619">
    <property type="entry name" value="POLYSACCHARIDE EXPORT PROTEIN GFCE-RELATED"/>
    <property type="match status" value="1"/>
</dbReference>
<evidence type="ECO:0000259" key="2">
    <source>
        <dbReference type="Pfam" id="PF02563"/>
    </source>
</evidence>
<comment type="caution">
    <text evidence="4">The sequence shown here is derived from an EMBL/GenBank/DDBJ whole genome shotgun (WGS) entry which is preliminary data.</text>
</comment>
<feature type="domain" description="Polysaccharide export protein N-terminal" evidence="2">
    <location>
        <begin position="6"/>
        <end position="99"/>
    </location>
</feature>
<evidence type="ECO:0000313" key="4">
    <source>
        <dbReference type="EMBL" id="TCJ19391.1"/>
    </source>
</evidence>
<dbReference type="AlphaFoldDB" id="A0A4R1BPD1"/>
<dbReference type="OrthoDB" id="662756at2"/>
<reference evidence="4 5" key="1">
    <citation type="submission" date="2019-03" db="EMBL/GenBank/DDBJ databases">
        <authorList>
            <person name="Kim M.K.M."/>
        </authorList>
    </citation>
    <scope>NUCLEOTIDE SEQUENCE [LARGE SCALE GENOMIC DNA]</scope>
    <source>
        <strain evidence="4 5">17J68-12</strain>
    </source>
</reference>
<keyword evidence="1" id="KW-0732">Signal</keyword>
<dbReference type="InterPro" id="IPR003715">
    <property type="entry name" value="Poly_export_N"/>
</dbReference>
<dbReference type="Pfam" id="PF02563">
    <property type="entry name" value="Poly_export"/>
    <property type="match status" value="1"/>
</dbReference>
<dbReference type="InterPro" id="IPR049712">
    <property type="entry name" value="Poly_export"/>
</dbReference>
<name>A0A4R1BPD1_9BACT</name>
<keyword evidence="5" id="KW-1185">Reference proteome</keyword>